<keyword evidence="3" id="KW-1185">Reference proteome</keyword>
<feature type="transmembrane region" description="Helical" evidence="1">
    <location>
        <begin position="6"/>
        <end position="28"/>
    </location>
</feature>
<evidence type="ECO:0000313" key="3">
    <source>
        <dbReference type="Proteomes" id="UP000594454"/>
    </source>
</evidence>
<dbReference type="OrthoDB" id="8109049at2759"/>
<dbReference type="EMBL" id="LR899013">
    <property type="protein sequence ID" value="CAD7090620.1"/>
    <property type="molecule type" value="Genomic_DNA"/>
</dbReference>
<dbReference type="AlphaFoldDB" id="A0A7R8V0K4"/>
<reference evidence="2 3" key="1">
    <citation type="submission" date="2020-11" db="EMBL/GenBank/DDBJ databases">
        <authorList>
            <person name="Wallbank WR R."/>
            <person name="Pardo Diaz C."/>
            <person name="Kozak K."/>
            <person name="Martin S."/>
            <person name="Jiggins C."/>
            <person name="Moest M."/>
            <person name="Warren A I."/>
            <person name="Generalovic N T."/>
            <person name="Byers J.R.P. K."/>
            <person name="Montejo-Kovacevich G."/>
            <person name="Yen C E."/>
        </authorList>
    </citation>
    <scope>NUCLEOTIDE SEQUENCE [LARGE SCALE GENOMIC DNA]</scope>
</reference>
<evidence type="ECO:0000256" key="1">
    <source>
        <dbReference type="SAM" id="Phobius"/>
    </source>
</evidence>
<dbReference type="Proteomes" id="UP000594454">
    <property type="component" value="Chromosome 5"/>
</dbReference>
<evidence type="ECO:0000313" key="2">
    <source>
        <dbReference type="EMBL" id="CAD7090620.1"/>
    </source>
</evidence>
<dbReference type="InParanoid" id="A0A7R8V0K4"/>
<sequence>MFITPLSFYWETFFLLISIISVVVPLLMQKKCYELRFTNMSYAILTEHEFNATLEIRDRVYMNGEVNTYRDFDDLFLSIDIGVVRNQIRRLVFAKRFSYCNVQPKNNAVMKMLIASFKSATNFGFQCPLFYKAKSTYDAGIGTFLKEQKKSVQLAQVNVSFVIDKNC</sequence>
<proteinExistence type="predicted"/>
<gene>
    <name evidence="2" type="ORF">HERILL_LOCUS13088</name>
</gene>
<keyword evidence="1" id="KW-0812">Transmembrane</keyword>
<protein>
    <submittedName>
        <fullName evidence="2">Uncharacterized protein</fullName>
    </submittedName>
</protein>
<keyword evidence="1" id="KW-1133">Transmembrane helix</keyword>
<accession>A0A7R8V0K4</accession>
<keyword evidence="1" id="KW-0472">Membrane</keyword>
<name>A0A7R8V0K4_HERIL</name>
<organism evidence="2 3">
    <name type="scientific">Hermetia illucens</name>
    <name type="common">Black soldier fly</name>
    <dbReference type="NCBI Taxonomy" id="343691"/>
    <lineage>
        <taxon>Eukaryota</taxon>
        <taxon>Metazoa</taxon>
        <taxon>Ecdysozoa</taxon>
        <taxon>Arthropoda</taxon>
        <taxon>Hexapoda</taxon>
        <taxon>Insecta</taxon>
        <taxon>Pterygota</taxon>
        <taxon>Neoptera</taxon>
        <taxon>Endopterygota</taxon>
        <taxon>Diptera</taxon>
        <taxon>Brachycera</taxon>
        <taxon>Stratiomyomorpha</taxon>
        <taxon>Stratiomyidae</taxon>
        <taxon>Hermetiinae</taxon>
        <taxon>Hermetia</taxon>
    </lineage>
</organism>